<gene>
    <name evidence="1" type="ORF">NDU88_008916</name>
</gene>
<sequence>MLQQPFGFNSDQIYFLEHYDDEDENLYMDLQKTSTYPDTGFSSSPGPPTQESASFAVLKRRAADVLDIQMPAKEAVTS</sequence>
<dbReference type="EMBL" id="JANPWB010000009">
    <property type="protein sequence ID" value="KAJ1156192.1"/>
    <property type="molecule type" value="Genomic_DNA"/>
</dbReference>
<dbReference type="AlphaFoldDB" id="A0AAV7RUJ4"/>
<organism evidence="1 2">
    <name type="scientific">Pleurodeles waltl</name>
    <name type="common">Iberian ribbed newt</name>
    <dbReference type="NCBI Taxonomy" id="8319"/>
    <lineage>
        <taxon>Eukaryota</taxon>
        <taxon>Metazoa</taxon>
        <taxon>Chordata</taxon>
        <taxon>Craniata</taxon>
        <taxon>Vertebrata</taxon>
        <taxon>Euteleostomi</taxon>
        <taxon>Amphibia</taxon>
        <taxon>Batrachia</taxon>
        <taxon>Caudata</taxon>
        <taxon>Salamandroidea</taxon>
        <taxon>Salamandridae</taxon>
        <taxon>Pleurodelinae</taxon>
        <taxon>Pleurodeles</taxon>
    </lineage>
</organism>
<name>A0AAV7RUJ4_PLEWA</name>
<evidence type="ECO:0000313" key="1">
    <source>
        <dbReference type="EMBL" id="KAJ1156192.1"/>
    </source>
</evidence>
<protein>
    <submittedName>
        <fullName evidence="1">Uncharacterized protein</fullName>
    </submittedName>
</protein>
<evidence type="ECO:0000313" key="2">
    <source>
        <dbReference type="Proteomes" id="UP001066276"/>
    </source>
</evidence>
<reference evidence="1" key="1">
    <citation type="journal article" date="2022" name="bioRxiv">
        <title>Sequencing and chromosome-scale assembly of the giantPleurodeles waltlgenome.</title>
        <authorList>
            <person name="Brown T."/>
            <person name="Elewa A."/>
            <person name="Iarovenko S."/>
            <person name="Subramanian E."/>
            <person name="Araus A.J."/>
            <person name="Petzold A."/>
            <person name="Susuki M."/>
            <person name="Suzuki K.-i.T."/>
            <person name="Hayashi T."/>
            <person name="Toyoda A."/>
            <person name="Oliveira C."/>
            <person name="Osipova E."/>
            <person name="Leigh N.D."/>
            <person name="Simon A."/>
            <person name="Yun M.H."/>
        </authorList>
    </citation>
    <scope>NUCLEOTIDE SEQUENCE</scope>
    <source>
        <strain evidence="1">20211129_DDA</strain>
        <tissue evidence="1">Liver</tissue>
    </source>
</reference>
<dbReference type="Proteomes" id="UP001066276">
    <property type="component" value="Chromosome 5"/>
</dbReference>
<accession>A0AAV7RUJ4</accession>
<comment type="caution">
    <text evidence="1">The sequence shown here is derived from an EMBL/GenBank/DDBJ whole genome shotgun (WGS) entry which is preliminary data.</text>
</comment>
<proteinExistence type="predicted"/>
<keyword evidence="2" id="KW-1185">Reference proteome</keyword>